<dbReference type="Proteomes" id="UP001148838">
    <property type="component" value="Unassembled WGS sequence"/>
</dbReference>
<evidence type="ECO:0000256" key="1">
    <source>
        <dbReference type="SAM" id="MobiDB-lite"/>
    </source>
</evidence>
<evidence type="ECO:0008006" key="4">
    <source>
        <dbReference type="Google" id="ProtNLM"/>
    </source>
</evidence>
<dbReference type="EMBL" id="JAJSOF020000005">
    <property type="protein sequence ID" value="KAJ4447133.1"/>
    <property type="molecule type" value="Genomic_DNA"/>
</dbReference>
<name>A0ABQ8TKI3_PERAM</name>
<sequence length="219" mass="25272">MRNAPRCWTSRSANEQDDPRQRPNWFRRHYCKIFELDACQGIGKAGSPLYVMNSAHNRIRVLRSPSTTQPDSAEEGDVEEIIFFFAYVCLCEIVRICLFSAQNQYANIERELILKLTFEYAIGKVQDNREGLQLNGLHQLLVYADDVTMLGENLRTIRERTGILLEASKEIDLEVNPEKTKYMIMSRDENIVRNGNIKIGDLCFEEVEKLKYLGATVTK</sequence>
<protein>
    <recommendedName>
        <fullName evidence="4">Reverse transcriptase domain-containing protein</fullName>
    </recommendedName>
</protein>
<gene>
    <name evidence="2" type="ORF">ANN_09134</name>
</gene>
<evidence type="ECO:0000313" key="3">
    <source>
        <dbReference type="Proteomes" id="UP001148838"/>
    </source>
</evidence>
<comment type="caution">
    <text evidence="2">The sequence shown here is derived from an EMBL/GenBank/DDBJ whole genome shotgun (WGS) entry which is preliminary data.</text>
</comment>
<proteinExistence type="predicted"/>
<reference evidence="2 3" key="1">
    <citation type="journal article" date="2022" name="Allergy">
        <title>Genome assembly and annotation of Periplaneta americana reveal a comprehensive cockroach allergen profile.</title>
        <authorList>
            <person name="Wang L."/>
            <person name="Xiong Q."/>
            <person name="Saelim N."/>
            <person name="Wang L."/>
            <person name="Nong W."/>
            <person name="Wan A.T."/>
            <person name="Shi M."/>
            <person name="Liu X."/>
            <person name="Cao Q."/>
            <person name="Hui J.H.L."/>
            <person name="Sookrung N."/>
            <person name="Leung T.F."/>
            <person name="Tungtrongchitr A."/>
            <person name="Tsui S.K.W."/>
        </authorList>
    </citation>
    <scope>NUCLEOTIDE SEQUENCE [LARGE SCALE GENOMIC DNA]</scope>
    <source>
        <strain evidence="2">PWHHKU_190912</strain>
    </source>
</reference>
<accession>A0ABQ8TKI3</accession>
<feature type="region of interest" description="Disordered" evidence="1">
    <location>
        <begin position="1"/>
        <end position="20"/>
    </location>
</feature>
<keyword evidence="3" id="KW-1185">Reference proteome</keyword>
<evidence type="ECO:0000313" key="2">
    <source>
        <dbReference type="EMBL" id="KAJ4447133.1"/>
    </source>
</evidence>
<organism evidence="2 3">
    <name type="scientific">Periplaneta americana</name>
    <name type="common">American cockroach</name>
    <name type="synonym">Blatta americana</name>
    <dbReference type="NCBI Taxonomy" id="6978"/>
    <lineage>
        <taxon>Eukaryota</taxon>
        <taxon>Metazoa</taxon>
        <taxon>Ecdysozoa</taxon>
        <taxon>Arthropoda</taxon>
        <taxon>Hexapoda</taxon>
        <taxon>Insecta</taxon>
        <taxon>Pterygota</taxon>
        <taxon>Neoptera</taxon>
        <taxon>Polyneoptera</taxon>
        <taxon>Dictyoptera</taxon>
        <taxon>Blattodea</taxon>
        <taxon>Blattoidea</taxon>
        <taxon>Blattidae</taxon>
        <taxon>Blattinae</taxon>
        <taxon>Periplaneta</taxon>
    </lineage>
</organism>